<proteinExistence type="predicted"/>
<dbReference type="AlphaFoldDB" id="A0A1I3QK73"/>
<evidence type="ECO:0008006" key="3">
    <source>
        <dbReference type="Google" id="ProtNLM"/>
    </source>
</evidence>
<dbReference type="SUPFAM" id="SSF54862">
    <property type="entry name" value="4Fe-4S ferredoxins"/>
    <property type="match status" value="1"/>
</dbReference>
<dbReference type="Proteomes" id="UP000242763">
    <property type="component" value="Unassembled WGS sequence"/>
</dbReference>
<name>A0A1I3QK73_9HYPH</name>
<dbReference type="EMBL" id="FORF01000015">
    <property type="protein sequence ID" value="SFJ33577.1"/>
    <property type="molecule type" value="Genomic_DNA"/>
</dbReference>
<reference evidence="2" key="1">
    <citation type="submission" date="2016-10" db="EMBL/GenBank/DDBJ databases">
        <authorList>
            <person name="Varghese N."/>
            <person name="Submissions S."/>
        </authorList>
    </citation>
    <scope>NUCLEOTIDE SEQUENCE [LARGE SCALE GENOMIC DNA]</scope>
    <source>
        <strain evidence="2">DSM 21857</strain>
    </source>
</reference>
<dbReference type="STRING" id="1121003.SAMN03080618_02676"/>
<protein>
    <recommendedName>
        <fullName evidence="3">4Fe-4S ferredoxin-type domain-containing protein</fullName>
    </recommendedName>
</protein>
<keyword evidence="2" id="KW-1185">Reference proteome</keyword>
<evidence type="ECO:0000313" key="2">
    <source>
        <dbReference type="Proteomes" id="UP000242763"/>
    </source>
</evidence>
<gene>
    <name evidence="1" type="ORF">SAMN03080618_02676</name>
</gene>
<accession>A0A1I3QK73</accession>
<sequence>MPNLISQIDDALTACGLMVRGAVALSSEDHAPNGPLGMPARSVVLVGHGGADYWPHFERWRSTQTQDLANPLDAWSRSVLEEVASLVGARALLPNDRPYAPFQQWAIRAERLRPSPIGLLIHPVYGLWHAFRGALLFDAEIEIQQAEQLNHPCAVCVEKPCMNACPVDAFSAAGFAYERCLAYVRGPEGQHCTGCQARNACPIGIEYRYPASVQTFHQAAFAGL</sequence>
<evidence type="ECO:0000313" key="1">
    <source>
        <dbReference type="EMBL" id="SFJ33577.1"/>
    </source>
</evidence>
<dbReference type="RefSeq" id="WP_244523257.1">
    <property type="nucleotide sequence ID" value="NZ_FORF01000015.1"/>
</dbReference>
<organism evidence="1 2">
    <name type="scientific">Aquamicrobium aerolatum DSM 21857</name>
    <dbReference type="NCBI Taxonomy" id="1121003"/>
    <lineage>
        <taxon>Bacteria</taxon>
        <taxon>Pseudomonadati</taxon>
        <taxon>Pseudomonadota</taxon>
        <taxon>Alphaproteobacteria</taxon>
        <taxon>Hyphomicrobiales</taxon>
        <taxon>Phyllobacteriaceae</taxon>
        <taxon>Aerobium</taxon>
    </lineage>
</organism>